<keyword evidence="3" id="KW-1185">Reference proteome</keyword>
<dbReference type="AlphaFoldDB" id="A0A318NGW1"/>
<dbReference type="Proteomes" id="UP000248333">
    <property type="component" value="Unassembled WGS sequence"/>
</dbReference>
<name>A0A318NGW1_9ACTN</name>
<sequence length="92" mass="10553">MSLAVRSTLLRRLTRIDLPRFGPKLAEALVTRSHQVRVRRAFVPPAHRRGKGTQRPTAGDPRWGERWVTGRRWTTSRRGRLDGAAGCVRRSR</sequence>
<dbReference type="EMBL" id="PYBV01000027">
    <property type="protein sequence ID" value="PYC67464.1"/>
    <property type="molecule type" value="Genomic_DNA"/>
</dbReference>
<organism evidence="2 3">
    <name type="scientific">Micromonospora arborensis</name>
    <dbReference type="NCBI Taxonomy" id="2116518"/>
    <lineage>
        <taxon>Bacteria</taxon>
        <taxon>Bacillati</taxon>
        <taxon>Actinomycetota</taxon>
        <taxon>Actinomycetes</taxon>
        <taxon>Micromonosporales</taxon>
        <taxon>Micromonosporaceae</taxon>
        <taxon>Micromonospora</taxon>
    </lineage>
</organism>
<protein>
    <submittedName>
        <fullName evidence="2">Uncharacterized protein</fullName>
    </submittedName>
</protein>
<reference evidence="2 3" key="1">
    <citation type="submission" date="2018-03" db="EMBL/GenBank/DDBJ databases">
        <title>Bioinformatic expansion and discovery of thiopeptide antibiotics.</title>
        <authorList>
            <person name="Schwalen C.J."/>
            <person name="Hudson G.A."/>
            <person name="Mitchell D.A."/>
        </authorList>
    </citation>
    <scope>NUCLEOTIDE SEQUENCE [LARGE SCALE GENOMIC DNA]</scope>
    <source>
        <strain evidence="2 3">NRRL 8041</strain>
    </source>
</reference>
<feature type="compositionally biased region" description="Basic residues" evidence="1">
    <location>
        <begin position="42"/>
        <end position="52"/>
    </location>
</feature>
<evidence type="ECO:0000313" key="3">
    <source>
        <dbReference type="Proteomes" id="UP000248333"/>
    </source>
</evidence>
<evidence type="ECO:0000256" key="1">
    <source>
        <dbReference type="SAM" id="MobiDB-lite"/>
    </source>
</evidence>
<evidence type="ECO:0000313" key="2">
    <source>
        <dbReference type="EMBL" id="PYC67464.1"/>
    </source>
</evidence>
<comment type="caution">
    <text evidence="2">The sequence shown here is derived from an EMBL/GenBank/DDBJ whole genome shotgun (WGS) entry which is preliminary data.</text>
</comment>
<gene>
    <name evidence="2" type="ORF">C7C45_20810</name>
</gene>
<accession>A0A318NGW1</accession>
<proteinExistence type="predicted"/>
<feature type="region of interest" description="Disordered" evidence="1">
    <location>
        <begin position="42"/>
        <end position="64"/>
    </location>
</feature>